<gene>
    <name evidence="10" type="ORF">AB1Y20_008050</name>
</gene>
<sequence length="229" mass="25150">MQGSSTPHKADEKRGLLWPGIQPPFNSPFGRQRSAPCTVGASPSIQKPRFSFDWTRGRNGKSEHSLGGVLAGWGEGGFSSRQRWKPFILLLMLSLLMFVLAAAFLPLVLMRPQKFCLFFTLGSMLNMASFAVLRGPVEQLKHMFSVQRLPFTSTYVGSMILTLYAALVIQSYVLVLLFSCLQGAALSWYLLSYVPGGAPFLKVISRYVSRGMRAICCSCGQGGTSLLPL</sequence>
<evidence type="ECO:0000256" key="1">
    <source>
        <dbReference type="ARBA" id="ARBA00004141"/>
    </source>
</evidence>
<dbReference type="PANTHER" id="PTHR23137">
    <property type="entry name" value="VESICLE TRANSPORT PROTEIN-RELATED"/>
    <property type="match status" value="1"/>
</dbReference>
<dbReference type="Proteomes" id="UP001515480">
    <property type="component" value="Unassembled WGS sequence"/>
</dbReference>
<dbReference type="AlphaFoldDB" id="A0AB34IWQ9"/>
<keyword evidence="2 8" id="KW-0813">Transport</keyword>
<keyword evidence="4 8" id="KW-0653">Protein transport</keyword>
<protein>
    <recommendedName>
        <fullName evidence="8">Vesicle transport protein</fullName>
    </recommendedName>
</protein>
<feature type="region of interest" description="Disordered" evidence="9">
    <location>
        <begin position="32"/>
        <end position="56"/>
    </location>
</feature>
<reference evidence="10 11" key="1">
    <citation type="journal article" date="2024" name="Science">
        <title>Giant polyketide synthase enzymes in the biosynthesis of giant marine polyether toxins.</title>
        <authorList>
            <person name="Fallon T.R."/>
            <person name="Shende V.V."/>
            <person name="Wierzbicki I.H."/>
            <person name="Pendleton A.L."/>
            <person name="Watervoot N.F."/>
            <person name="Auber R.P."/>
            <person name="Gonzalez D.J."/>
            <person name="Wisecaver J.H."/>
            <person name="Moore B.S."/>
        </authorList>
    </citation>
    <scope>NUCLEOTIDE SEQUENCE [LARGE SCALE GENOMIC DNA]</scope>
    <source>
        <strain evidence="10 11">12B1</strain>
    </source>
</reference>
<comment type="similarity">
    <text evidence="7 8">Belongs to the SFT2 family.</text>
</comment>
<name>A0AB34IWQ9_PRYPA</name>
<evidence type="ECO:0000313" key="11">
    <source>
        <dbReference type="Proteomes" id="UP001515480"/>
    </source>
</evidence>
<dbReference type="EMBL" id="JBGBPQ010000018">
    <property type="protein sequence ID" value="KAL1507200.1"/>
    <property type="molecule type" value="Genomic_DNA"/>
</dbReference>
<keyword evidence="11" id="KW-1185">Reference proteome</keyword>
<proteinExistence type="inferred from homology"/>
<dbReference type="GO" id="GO:0012505">
    <property type="term" value="C:endomembrane system"/>
    <property type="evidence" value="ECO:0007669"/>
    <property type="project" value="UniProtKB-ARBA"/>
</dbReference>
<feature type="transmembrane region" description="Helical" evidence="8">
    <location>
        <begin position="115"/>
        <end position="133"/>
    </location>
</feature>
<evidence type="ECO:0000256" key="4">
    <source>
        <dbReference type="ARBA" id="ARBA00022927"/>
    </source>
</evidence>
<keyword evidence="3 8" id="KW-0812">Transmembrane</keyword>
<keyword evidence="6 8" id="KW-0472">Membrane</keyword>
<keyword evidence="5 8" id="KW-1133">Transmembrane helix</keyword>
<evidence type="ECO:0000256" key="9">
    <source>
        <dbReference type="SAM" id="MobiDB-lite"/>
    </source>
</evidence>
<evidence type="ECO:0000313" key="10">
    <source>
        <dbReference type="EMBL" id="KAL1507200.1"/>
    </source>
</evidence>
<feature type="transmembrane region" description="Helical" evidence="8">
    <location>
        <begin position="87"/>
        <end position="109"/>
    </location>
</feature>
<comment type="subcellular location">
    <subcellularLocation>
        <location evidence="1 8">Membrane</location>
        <topology evidence="1 8">Multi-pass membrane protein</topology>
    </subcellularLocation>
</comment>
<dbReference type="GO" id="GO:0016192">
    <property type="term" value="P:vesicle-mediated transport"/>
    <property type="evidence" value="ECO:0007669"/>
    <property type="project" value="InterPro"/>
</dbReference>
<comment type="function">
    <text evidence="8">May be involved in fusion of retrograde transport vesicles derived from an endocytic compartment with the Golgi complex.</text>
</comment>
<evidence type="ECO:0000256" key="3">
    <source>
        <dbReference type="ARBA" id="ARBA00022692"/>
    </source>
</evidence>
<dbReference type="GO" id="GO:0015031">
    <property type="term" value="P:protein transport"/>
    <property type="evidence" value="ECO:0007669"/>
    <property type="project" value="UniProtKB-KW"/>
</dbReference>
<dbReference type="GO" id="GO:0005737">
    <property type="term" value="C:cytoplasm"/>
    <property type="evidence" value="ECO:0007669"/>
    <property type="project" value="UniProtKB-ARBA"/>
</dbReference>
<evidence type="ECO:0000256" key="6">
    <source>
        <dbReference type="ARBA" id="ARBA00023136"/>
    </source>
</evidence>
<dbReference type="GO" id="GO:0016020">
    <property type="term" value="C:membrane"/>
    <property type="evidence" value="ECO:0007669"/>
    <property type="project" value="UniProtKB-SubCell"/>
</dbReference>
<feature type="transmembrane region" description="Helical" evidence="8">
    <location>
        <begin position="185"/>
        <end position="204"/>
    </location>
</feature>
<organism evidence="10 11">
    <name type="scientific">Prymnesium parvum</name>
    <name type="common">Toxic golden alga</name>
    <dbReference type="NCBI Taxonomy" id="97485"/>
    <lineage>
        <taxon>Eukaryota</taxon>
        <taxon>Haptista</taxon>
        <taxon>Haptophyta</taxon>
        <taxon>Prymnesiophyceae</taxon>
        <taxon>Prymnesiales</taxon>
        <taxon>Prymnesiaceae</taxon>
        <taxon>Prymnesium</taxon>
    </lineage>
</organism>
<evidence type="ECO:0000256" key="7">
    <source>
        <dbReference type="ARBA" id="ARBA00025800"/>
    </source>
</evidence>
<feature type="transmembrane region" description="Helical" evidence="8">
    <location>
        <begin position="154"/>
        <end position="179"/>
    </location>
</feature>
<dbReference type="Pfam" id="PF04178">
    <property type="entry name" value="Got1"/>
    <property type="match status" value="1"/>
</dbReference>
<dbReference type="PANTHER" id="PTHR23137:SF36">
    <property type="entry name" value="VESICLE TRANSPORT PROTEIN SFT2C"/>
    <property type="match status" value="1"/>
</dbReference>
<accession>A0AB34IWQ9</accession>
<evidence type="ECO:0000256" key="8">
    <source>
        <dbReference type="RuleBase" id="RU363111"/>
    </source>
</evidence>
<comment type="caution">
    <text evidence="10">The sequence shown here is derived from an EMBL/GenBank/DDBJ whole genome shotgun (WGS) entry which is preliminary data.</text>
</comment>
<dbReference type="InterPro" id="IPR007305">
    <property type="entry name" value="Vesicle_transpt_Got1/SFT2"/>
</dbReference>
<evidence type="ECO:0000256" key="5">
    <source>
        <dbReference type="ARBA" id="ARBA00022989"/>
    </source>
</evidence>
<dbReference type="InterPro" id="IPR011691">
    <property type="entry name" value="Vesicle_transpt_SFT2"/>
</dbReference>
<evidence type="ECO:0000256" key="2">
    <source>
        <dbReference type="ARBA" id="ARBA00022448"/>
    </source>
</evidence>